<feature type="transmembrane region" description="Helical" evidence="1">
    <location>
        <begin position="57"/>
        <end position="79"/>
    </location>
</feature>
<dbReference type="STRING" id="406100.SAMN04488052_102400"/>
<proteinExistence type="predicted"/>
<keyword evidence="1" id="KW-0812">Transmembrane</keyword>
<keyword evidence="1" id="KW-0472">Membrane</keyword>
<name>A0A1H8S298_9GAMM</name>
<reference evidence="2 3" key="1">
    <citation type="submission" date="2016-10" db="EMBL/GenBank/DDBJ databases">
        <authorList>
            <person name="de Groot N.N."/>
        </authorList>
    </citation>
    <scope>NUCLEOTIDE SEQUENCE [LARGE SCALE GENOMIC DNA]</scope>
    <source>
        <strain evidence="2 3">CGMCC 1.6291</strain>
    </source>
</reference>
<dbReference type="EMBL" id="FOEG01000002">
    <property type="protein sequence ID" value="SEO72468.1"/>
    <property type="molecule type" value="Genomic_DNA"/>
</dbReference>
<feature type="transmembrane region" description="Helical" evidence="1">
    <location>
        <begin position="125"/>
        <end position="146"/>
    </location>
</feature>
<evidence type="ECO:0000256" key="1">
    <source>
        <dbReference type="SAM" id="Phobius"/>
    </source>
</evidence>
<sequence length="149" mass="15031">MTGMKSAVRYGVAWIGAVAVAAVLGSIVQSQFSMAAIVSLGVEVTPAQWLGVTVRDLFGFAPVWALVVAAALLLAFPVAGLLARRAPDARMALYFLAGGVGVMCALVIMAAVLPVTPVAAARSPFGMALMALGGAVGGVAFARWTAARG</sequence>
<organism evidence="2 3">
    <name type="scientific">Aquisalimonas asiatica</name>
    <dbReference type="NCBI Taxonomy" id="406100"/>
    <lineage>
        <taxon>Bacteria</taxon>
        <taxon>Pseudomonadati</taxon>
        <taxon>Pseudomonadota</taxon>
        <taxon>Gammaproteobacteria</taxon>
        <taxon>Chromatiales</taxon>
        <taxon>Ectothiorhodospiraceae</taxon>
        <taxon>Aquisalimonas</taxon>
    </lineage>
</organism>
<keyword evidence="1" id="KW-1133">Transmembrane helix</keyword>
<accession>A0A1H8S298</accession>
<evidence type="ECO:0000313" key="3">
    <source>
        <dbReference type="Proteomes" id="UP000199657"/>
    </source>
</evidence>
<protein>
    <submittedName>
        <fullName evidence="2">Uncharacterized protein</fullName>
    </submittedName>
</protein>
<keyword evidence="3" id="KW-1185">Reference proteome</keyword>
<gene>
    <name evidence="2" type="ORF">SAMN04488052_102400</name>
</gene>
<dbReference type="AlphaFoldDB" id="A0A1H8S298"/>
<evidence type="ECO:0000313" key="2">
    <source>
        <dbReference type="EMBL" id="SEO72468.1"/>
    </source>
</evidence>
<feature type="transmembrane region" description="Helical" evidence="1">
    <location>
        <begin position="91"/>
        <end position="113"/>
    </location>
</feature>
<dbReference type="Proteomes" id="UP000199657">
    <property type="component" value="Unassembled WGS sequence"/>
</dbReference>